<feature type="transmembrane region" description="Helical" evidence="1">
    <location>
        <begin position="85"/>
        <end position="109"/>
    </location>
</feature>
<dbReference type="EMBL" id="LRQV01000108">
    <property type="protein sequence ID" value="KXK59555.1"/>
    <property type="molecule type" value="Genomic_DNA"/>
</dbReference>
<keyword evidence="1" id="KW-1133">Transmembrane helix</keyword>
<feature type="transmembrane region" description="Helical" evidence="1">
    <location>
        <begin position="202"/>
        <end position="223"/>
    </location>
</feature>
<evidence type="ECO:0000256" key="1">
    <source>
        <dbReference type="SAM" id="Phobius"/>
    </source>
</evidence>
<dbReference type="OrthoDB" id="3417255at2"/>
<evidence type="ECO:0000313" key="3">
    <source>
        <dbReference type="Proteomes" id="UP000070620"/>
    </source>
</evidence>
<sequence length="302" mass="31646">MVNALMTALVRWLAERVVDLLGGLLAFLTSSIFVSPDVTVLPQVQSIASRSGLVVNACFVLAIIAAGVAVMVSDSVETQYHLKHLIPRLVVGLVLSAFAVPLTGALIGVANALTVTMAGETAPTTETVTFVQARLRSAMADENAALLLVVIGLLIVVLMFLLVGGWLVRIGLLVILAGVAPVALACYATPWTQGAADLWWRALLGCLATPALQAVAFSAGINLLTDPESNLPVLLGLPGSDTLNLLLVIVVLWTTVRIPSLMRRFVTGQSRGPNITGLVLRTVGLQGLTRGAGRRLPVRGPT</sequence>
<accession>A0A136PM52</accession>
<organism evidence="2 3">
    <name type="scientific">Micromonospora rosaria</name>
    <dbReference type="NCBI Taxonomy" id="47874"/>
    <lineage>
        <taxon>Bacteria</taxon>
        <taxon>Bacillati</taxon>
        <taxon>Actinomycetota</taxon>
        <taxon>Actinomycetes</taxon>
        <taxon>Micromonosporales</taxon>
        <taxon>Micromonosporaceae</taxon>
        <taxon>Micromonospora</taxon>
    </lineage>
</organism>
<feature type="transmembrane region" description="Helical" evidence="1">
    <location>
        <begin position="20"/>
        <end position="41"/>
    </location>
</feature>
<feature type="transmembrane region" description="Helical" evidence="1">
    <location>
        <begin position="144"/>
        <end position="164"/>
    </location>
</feature>
<proteinExistence type="predicted"/>
<protein>
    <submittedName>
        <fullName evidence="2">Uncharacterized protein</fullName>
    </submittedName>
</protein>
<comment type="caution">
    <text evidence="2">The sequence shown here is derived from an EMBL/GenBank/DDBJ whole genome shotgun (WGS) entry which is preliminary data.</text>
</comment>
<dbReference type="Proteomes" id="UP000070620">
    <property type="component" value="Unassembled WGS sequence"/>
</dbReference>
<gene>
    <name evidence="2" type="ORF">AWW66_23720</name>
</gene>
<keyword evidence="1" id="KW-0472">Membrane</keyword>
<dbReference type="AlphaFoldDB" id="A0A136PM52"/>
<name>A0A136PM52_9ACTN</name>
<keyword evidence="3" id="KW-1185">Reference proteome</keyword>
<dbReference type="Pfam" id="PF19590">
    <property type="entry name" value="TrbL_3"/>
    <property type="match status" value="1"/>
</dbReference>
<dbReference type="InterPro" id="IPR045782">
    <property type="entry name" value="TrbL_3"/>
</dbReference>
<feature type="transmembrane region" description="Helical" evidence="1">
    <location>
        <begin position="53"/>
        <end position="73"/>
    </location>
</feature>
<feature type="transmembrane region" description="Helical" evidence="1">
    <location>
        <begin position="170"/>
        <end position="190"/>
    </location>
</feature>
<reference evidence="2 3" key="1">
    <citation type="submission" date="2016-01" db="EMBL/GenBank/DDBJ databases">
        <title>Whole genome sequence and analysis of Micromonospora rosaria DSM 803, which can produce antibacterial substance rosamicin.</title>
        <authorList>
            <person name="Yang H."/>
            <person name="He X."/>
            <person name="Zhu D."/>
        </authorList>
    </citation>
    <scope>NUCLEOTIDE SEQUENCE [LARGE SCALE GENOMIC DNA]</scope>
    <source>
        <strain evidence="2 3">DSM 803</strain>
    </source>
</reference>
<evidence type="ECO:0000313" key="2">
    <source>
        <dbReference type="EMBL" id="KXK59555.1"/>
    </source>
</evidence>
<keyword evidence="1" id="KW-0812">Transmembrane</keyword>